<proteinExistence type="predicted"/>
<sequence length="119" mass="13828">LKKHLKILQPSPNCKDTFPVPPVIAYRRHESLRDLLEGQTNYIFTPTNEQRKLIDHLFCKSKNVSTIQCNKCKCQYVGETKRQLNERFGTEHRQSILTHQQLSDPTPVSLHFNQAGRSI</sequence>
<organism evidence="1 2">
    <name type="scientific">Porites lobata</name>
    <dbReference type="NCBI Taxonomy" id="104759"/>
    <lineage>
        <taxon>Eukaryota</taxon>
        <taxon>Metazoa</taxon>
        <taxon>Cnidaria</taxon>
        <taxon>Anthozoa</taxon>
        <taxon>Hexacorallia</taxon>
        <taxon>Scleractinia</taxon>
        <taxon>Fungiina</taxon>
        <taxon>Poritidae</taxon>
        <taxon>Porites</taxon>
    </lineage>
</organism>
<evidence type="ECO:0000313" key="1">
    <source>
        <dbReference type="EMBL" id="CAH3178791.1"/>
    </source>
</evidence>
<reference evidence="1 2" key="1">
    <citation type="submission" date="2022-05" db="EMBL/GenBank/DDBJ databases">
        <authorList>
            <consortium name="Genoscope - CEA"/>
            <person name="William W."/>
        </authorList>
    </citation>
    <scope>NUCLEOTIDE SEQUENCE [LARGE SCALE GENOMIC DNA]</scope>
</reference>
<feature type="non-terminal residue" evidence="1">
    <location>
        <position position="119"/>
    </location>
</feature>
<keyword evidence="2" id="KW-1185">Reference proteome</keyword>
<accession>A0ABN8RMW1</accession>
<comment type="caution">
    <text evidence="1">The sequence shown here is derived from an EMBL/GenBank/DDBJ whole genome shotgun (WGS) entry which is preliminary data.</text>
</comment>
<dbReference type="Proteomes" id="UP001159405">
    <property type="component" value="Unassembled WGS sequence"/>
</dbReference>
<name>A0ABN8RMW1_9CNID</name>
<feature type="non-terminal residue" evidence="1">
    <location>
        <position position="1"/>
    </location>
</feature>
<evidence type="ECO:0000313" key="2">
    <source>
        <dbReference type="Proteomes" id="UP001159405"/>
    </source>
</evidence>
<gene>
    <name evidence="1" type="ORF">PLOB_00021071</name>
</gene>
<dbReference type="EMBL" id="CALNXK010000245">
    <property type="protein sequence ID" value="CAH3178791.1"/>
    <property type="molecule type" value="Genomic_DNA"/>
</dbReference>
<protein>
    <submittedName>
        <fullName evidence="1">Uncharacterized protein</fullName>
    </submittedName>
</protein>